<protein>
    <submittedName>
        <fullName evidence="1">Uncharacterized protein</fullName>
    </submittedName>
</protein>
<reference evidence="1 2" key="1">
    <citation type="submission" date="2019-07" db="EMBL/GenBank/DDBJ databases">
        <title>Whole genome shotgun sequence of Enterococcus thailandicus NBRC 101867.</title>
        <authorList>
            <person name="Hosoyama A."/>
            <person name="Uohara A."/>
            <person name="Ohji S."/>
            <person name="Ichikawa N."/>
        </authorList>
    </citation>
    <scope>NUCLEOTIDE SEQUENCE [LARGE SCALE GENOMIC DNA]</scope>
    <source>
        <strain evidence="1 2">NBRC 101867</strain>
    </source>
</reference>
<dbReference type="Proteomes" id="UP000321361">
    <property type="component" value="Unassembled WGS sequence"/>
</dbReference>
<evidence type="ECO:0000313" key="1">
    <source>
        <dbReference type="EMBL" id="GEK35891.1"/>
    </source>
</evidence>
<proteinExistence type="predicted"/>
<name>A0A510WBP9_ENTTH</name>
<accession>A0A510WBP9</accession>
<dbReference type="RefSeq" id="WP_071868638.1">
    <property type="nucleotide sequence ID" value="NZ_BJUG01000001.1"/>
</dbReference>
<comment type="caution">
    <text evidence="1">The sequence shown here is derived from an EMBL/GenBank/DDBJ whole genome shotgun (WGS) entry which is preliminary data.</text>
</comment>
<organism evidence="1 2">
    <name type="scientific">Enterococcus thailandicus</name>
    <dbReference type="NCBI Taxonomy" id="417368"/>
    <lineage>
        <taxon>Bacteria</taxon>
        <taxon>Bacillati</taxon>
        <taxon>Bacillota</taxon>
        <taxon>Bacilli</taxon>
        <taxon>Lactobacillales</taxon>
        <taxon>Enterococcaceae</taxon>
        <taxon>Enterococcus</taxon>
    </lineage>
</organism>
<evidence type="ECO:0000313" key="2">
    <source>
        <dbReference type="Proteomes" id="UP000321361"/>
    </source>
</evidence>
<dbReference type="EMBL" id="BJUG01000001">
    <property type="protein sequence ID" value="GEK35891.1"/>
    <property type="molecule type" value="Genomic_DNA"/>
</dbReference>
<sequence length="82" mass="9700">MGELAESASNPKFVSNVTNEKIDMFKRIVGDDVYIVLDIYYNSREDYEIRTDFECIMVEWNDIWFSPNNKHEEVRVGVFDVL</sequence>
<dbReference type="AlphaFoldDB" id="A0A510WBP9"/>
<dbReference type="OrthoDB" id="2185463at2"/>
<gene>
    <name evidence="1" type="ORF">ETH01_01780</name>
</gene>